<dbReference type="InterPro" id="IPR026622">
    <property type="entry name" value="Mxra7"/>
</dbReference>
<dbReference type="AlphaFoldDB" id="A0AAY4A1D5"/>
<dbReference type="Pfam" id="PF25473">
    <property type="entry name" value="MXRA7_helical"/>
    <property type="match status" value="1"/>
</dbReference>
<dbReference type="PANTHER" id="PTHR21845">
    <property type="entry name" value="TRANSMEMBRANE ANCHOR PROTEIN 1"/>
    <property type="match status" value="1"/>
</dbReference>
<feature type="region of interest" description="Disordered" evidence="1">
    <location>
        <begin position="31"/>
        <end position="61"/>
    </location>
</feature>
<dbReference type="Ensembl" id="ENSDCDT00010002986.1">
    <property type="protein sequence ID" value="ENSDCDP00010002872.1"/>
    <property type="gene ID" value="ENSDCDG00010001350.1"/>
</dbReference>
<sequence>RRGDMDFSFWTAIVFTLLAFVVGLSLLRGNRSKRESDGQSGEVGVGGGSERNATRNKSEDDWMTDIVGNAFIKMHFTVGTPADPSEEQPLRYIPGMLRTSQLERLMSHEELDEERRVQRQQLAAIFQLLKENQETFGEVTERDMEEQLKLYSI</sequence>
<keyword evidence="2" id="KW-0472">Membrane</keyword>
<reference evidence="4 5" key="1">
    <citation type="submission" date="2020-06" db="EMBL/GenBank/DDBJ databases">
        <authorList>
            <consortium name="Wellcome Sanger Institute Data Sharing"/>
        </authorList>
    </citation>
    <scope>NUCLEOTIDE SEQUENCE [LARGE SCALE GENOMIC DNA]</scope>
</reference>
<protein>
    <recommendedName>
        <fullName evidence="3">Matrix-remodeling-associated protein 7 helical domain-containing protein</fullName>
    </recommendedName>
</protein>
<evidence type="ECO:0000313" key="4">
    <source>
        <dbReference type="Ensembl" id="ENSDCDP00010002872.1"/>
    </source>
</evidence>
<dbReference type="InterPro" id="IPR057534">
    <property type="entry name" value="MXRA7_helical"/>
</dbReference>
<evidence type="ECO:0000256" key="2">
    <source>
        <dbReference type="SAM" id="Phobius"/>
    </source>
</evidence>
<gene>
    <name evidence="4" type="primary">LOC114784510</name>
</gene>
<feature type="transmembrane region" description="Helical" evidence="2">
    <location>
        <begin position="7"/>
        <end position="27"/>
    </location>
</feature>
<evidence type="ECO:0000259" key="3">
    <source>
        <dbReference type="Pfam" id="PF25473"/>
    </source>
</evidence>
<reference evidence="4" key="2">
    <citation type="submission" date="2025-08" db="UniProtKB">
        <authorList>
            <consortium name="Ensembl"/>
        </authorList>
    </citation>
    <scope>IDENTIFICATION</scope>
</reference>
<keyword evidence="5" id="KW-1185">Reference proteome</keyword>
<evidence type="ECO:0000313" key="5">
    <source>
        <dbReference type="Proteomes" id="UP000694580"/>
    </source>
</evidence>
<dbReference type="PANTHER" id="PTHR21845:SF2">
    <property type="entry name" value="MATRIX-REMODELING-ASSOCIATED PROTEIN 7"/>
    <property type="match status" value="1"/>
</dbReference>
<feature type="domain" description="Matrix-remodeling-associated protein 7 helical" evidence="3">
    <location>
        <begin position="94"/>
        <end position="153"/>
    </location>
</feature>
<reference evidence="4" key="3">
    <citation type="submission" date="2025-09" db="UniProtKB">
        <authorList>
            <consortium name="Ensembl"/>
        </authorList>
    </citation>
    <scope>IDENTIFICATION</scope>
</reference>
<evidence type="ECO:0000256" key="1">
    <source>
        <dbReference type="SAM" id="MobiDB-lite"/>
    </source>
</evidence>
<organism evidence="4 5">
    <name type="scientific">Denticeps clupeoides</name>
    <name type="common">denticle herring</name>
    <dbReference type="NCBI Taxonomy" id="299321"/>
    <lineage>
        <taxon>Eukaryota</taxon>
        <taxon>Metazoa</taxon>
        <taxon>Chordata</taxon>
        <taxon>Craniata</taxon>
        <taxon>Vertebrata</taxon>
        <taxon>Euteleostomi</taxon>
        <taxon>Actinopterygii</taxon>
        <taxon>Neopterygii</taxon>
        <taxon>Teleostei</taxon>
        <taxon>Clupei</taxon>
        <taxon>Clupeiformes</taxon>
        <taxon>Denticipitoidei</taxon>
        <taxon>Denticipitidae</taxon>
        <taxon>Denticeps</taxon>
    </lineage>
</organism>
<keyword evidence="2" id="KW-1133">Transmembrane helix</keyword>
<accession>A0AAY4A1D5</accession>
<keyword evidence="2" id="KW-0812">Transmembrane</keyword>
<dbReference type="GeneTree" id="ENSGT00940000163380"/>
<dbReference type="Proteomes" id="UP000694580">
    <property type="component" value="Chromosome 2"/>
</dbReference>
<proteinExistence type="predicted"/>
<name>A0AAY4A1D5_9TELE</name>